<reference evidence="5 6" key="1">
    <citation type="submission" date="2019-09" db="EMBL/GenBank/DDBJ databases">
        <title>Nitrincola iocasae sp. nov., a bacterium isolated from the sediment collected at a cold seep field in South China Sea.</title>
        <authorList>
            <person name="Zhang H."/>
            <person name="Wang H."/>
            <person name="Li C."/>
        </authorList>
    </citation>
    <scope>NUCLEOTIDE SEQUENCE [LARGE SCALE GENOMIC DNA]</scope>
    <source>
        <strain evidence="5 6">KXZD1103</strain>
    </source>
</reference>
<evidence type="ECO:0000259" key="4">
    <source>
        <dbReference type="SMART" id="SM00479"/>
    </source>
</evidence>
<feature type="domain" description="Exonuclease" evidence="4">
    <location>
        <begin position="54"/>
        <end position="235"/>
    </location>
</feature>
<dbReference type="Gene3D" id="3.30.420.10">
    <property type="entry name" value="Ribonuclease H-like superfamily/Ribonuclease H"/>
    <property type="match status" value="1"/>
</dbReference>
<protein>
    <submittedName>
        <fullName evidence="5">3'-5' exonuclease</fullName>
    </submittedName>
</protein>
<dbReference type="EMBL" id="CP044222">
    <property type="protein sequence ID" value="QEW07293.1"/>
    <property type="molecule type" value="Genomic_DNA"/>
</dbReference>
<name>A0A5J6LFY0_9GAMM</name>
<keyword evidence="3 5" id="KW-0269">Exonuclease</keyword>
<dbReference type="InterPro" id="IPR013520">
    <property type="entry name" value="Ribonucl_H"/>
</dbReference>
<dbReference type="GO" id="GO:0008408">
    <property type="term" value="F:3'-5' exonuclease activity"/>
    <property type="evidence" value="ECO:0007669"/>
    <property type="project" value="TreeGrafter"/>
</dbReference>
<dbReference type="CDD" id="cd06127">
    <property type="entry name" value="DEDDh"/>
    <property type="match status" value="1"/>
</dbReference>
<sequence>MFYLGSTAKRADREQPPDWSAYYSQQANRVQDERLKTFYCAGVVDPTTPLSEVPFVAVDFETTGFDPQRDGIVSIGLVPFDLKRIHCAGAKHWIVRPRTPLDKDSVVIHGITHSDIQSAPDLMRVLEYLLKALEGRIVVVHHRGIERPFLNAALEKRLREGIIFPVVDTMELEARVHRAKPLSLWQKLRGVEPESIRLVDSRSRYNLPYYHQHHALTDALATAELLMAQVAYRFSPQTPISELWK</sequence>
<dbReference type="GO" id="GO:0005829">
    <property type="term" value="C:cytosol"/>
    <property type="evidence" value="ECO:0007669"/>
    <property type="project" value="TreeGrafter"/>
</dbReference>
<evidence type="ECO:0000256" key="2">
    <source>
        <dbReference type="ARBA" id="ARBA00022801"/>
    </source>
</evidence>
<dbReference type="KEGG" id="nik:F5I99_12720"/>
<dbReference type="SMART" id="SM00479">
    <property type="entry name" value="EXOIII"/>
    <property type="match status" value="1"/>
</dbReference>
<proteinExistence type="predicted"/>
<organism evidence="5 6">
    <name type="scientific">Nitrincola iocasae</name>
    <dbReference type="NCBI Taxonomy" id="2614693"/>
    <lineage>
        <taxon>Bacteria</taxon>
        <taxon>Pseudomonadati</taxon>
        <taxon>Pseudomonadota</taxon>
        <taxon>Gammaproteobacteria</taxon>
        <taxon>Oceanospirillales</taxon>
        <taxon>Oceanospirillaceae</taxon>
        <taxon>Nitrincola</taxon>
    </lineage>
</organism>
<dbReference type="GO" id="GO:0003676">
    <property type="term" value="F:nucleic acid binding"/>
    <property type="evidence" value="ECO:0007669"/>
    <property type="project" value="InterPro"/>
</dbReference>
<keyword evidence="2" id="KW-0378">Hydrolase</keyword>
<accession>A0A5J6LFY0</accession>
<evidence type="ECO:0000256" key="3">
    <source>
        <dbReference type="ARBA" id="ARBA00022839"/>
    </source>
</evidence>
<gene>
    <name evidence="5" type="ORF">F5I99_12720</name>
</gene>
<dbReference type="Pfam" id="PF00929">
    <property type="entry name" value="RNase_T"/>
    <property type="match status" value="1"/>
</dbReference>
<keyword evidence="1" id="KW-0540">Nuclease</keyword>
<evidence type="ECO:0000313" key="5">
    <source>
        <dbReference type="EMBL" id="QEW07293.1"/>
    </source>
</evidence>
<dbReference type="GO" id="GO:0006259">
    <property type="term" value="P:DNA metabolic process"/>
    <property type="evidence" value="ECO:0007669"/>
    <property type="project" value="UniProtKB-ARBA"/>
</dbReference>
<dbReference type="AlphaFoldDB" id="A0A5J6LFY0"/>
<dbReference type="Proteomes" id="UP000325606">
    <property type="component" value="Chromosome"/>
</dbReference>
<dbReference type="SUPFAM" id="SSF53098">
    <property type="entry name" value="Ribonuclease H-like"/>
    <property type="match status" value="1"/>
</dbReference>
<dbReference type="PANTHER" id="PTHR30231">
    <property type="entry name" value="DNA POLYMERASE III SUBUNIT EPSILON"/>
    <property type="match status" value="1"/>
</dbReference>
<dbReference type="PANTHER" id="PTHR30231:SF4">
    <property type="entry name" value="PROTEIN NEN2"/>
    <property type="match status" value="1"/>
</dbReference>
<keyword evidence="6" id="KW-1185">Reference proteome</keyword>
<dbReference type="InterPro" id="IPR012337">
    <property type="entry name" value="RNaseH-like_sf"/>
</dbReference>
<dbReference type="RefSeq" id="WP_151056562.1">
    <property type="nucleotide sequence ID" value="NZ_CP044222.1"/>
</dbReference>
<evidence type="ECO:0000256" key="1">
    <source>
        <dbReference type="ARBA" id="ARBA00022722"/>
    </source>
</evidence>
<evidence type="ECO:0000313" key="6">
    <source>
        <dbReference type="Proteomes" id="UP000325606"/>
    </source>
</evidence>
<dbReference type="InterPro" id="IPR036397">
    <property type="entry name" value="RNaseH_sf"/>
</dbReference>
<dbReference type="NCBIfam" id="NF006602">
    <property type="entry name" value="PRK09146.1"/>
    <property type="match status" value="1"/>
</dbReference>